<keyword evidence="5" id="KW-1185">Reference proteome</keyword>
<keyword evidence="2" id="KW-0732">Signal</keyword>
<dbReference type="InterPro" id="IPR002126">
    <property type="entry name" value="Cadherin-like_dom"/>
</dbReference>
<dbReference type="NCBIfam" id="NF012211">
    <property type="entry name" value="tand_rpt_95"/>
    <property type="match status" value="11"/>
</dbReference>
<sequence>MALMVAVLLAVTMLTVGRAGAAFPTPFRDRFDANTNGSIILRGNANLTCLLTGQPTCTQARNGTATGAVANNNSYTMAYTDVDTNLLTFNSSMATLDMPPGSTVLFAGLYWGADSLSPLRNQVLFSANGGGSYQPITAATLFPNGSIYQGFADVTAQVAGIGNGVYGVANIQASIAAGSYAGWSLVVAYHNAAQDMRALRVYDGFDQVSGGNTDIPVTGFETPHTGTVHAKIGAVAYEGDRGTPGDSLKVDGRPLSDAQNPATNFFNSTVSDTGTPVGGRNPGYDNTLGFDVDQVDATGMFTNAATSTTLTLTTTGDQYYPGVITFAIDLYAPNITTTPSVADLNLGNLVPGDVLEYRITVRNEGNDTADGVTLSDAVPNYTTYVPGSLRVGGALVTDATGDDAGSYAAGVAKWTLGSIPIAGTTVVTFQVIVQPGAPAGYAITNLVNVAYSGRSSGVSVAATGATSSSTVLQPHQDLAAALGVTPAFLQSAAIPAAVTYTATVTNTTGDMEPAATATLTLPAGVTPGAIPAGCSAAGQVVTCALGPLVAGSSARATVPATVNGSAAASTVATVRAGGTGADANSTNDAATATLVINSPPDAVDDTDTTQFGTPVTMTVNANDSDPDDSMSVLVYSVSGPPSHGVAVAHSDQSITYTPAAGWSGTDTFSYRVDDPHGGSATATVTVTTSNAPPVANDDMVNTPTNTPVTVDVLQNDVDPNGDPLTVDAVTQPSSTEGTVTFTATDVTFTPDPVFAGPVTFTYTVSDTSGDTATAVVSVDVENAAPTAADDQFPVSYTAAQAGVVLPAAANDTDPNNDPRTVTAADQPAPGKGTTSLSAGVITYTAPLRFSDVATFRYTVSDGRGGTDTALVTVVVANAPPVAQTFVTTTGYRTPRTLDVIAVATDPNNDPLHVSGVTAPAHGVVTHDPTGKITYLPDAGYSGTDSFAYTVDDGNGGTDTATVTVTVANALPYARDDAVTAVAGPPVAIDVLANDDPDPNGDPLTVAIDVAPGHGGATVDADGQVTYTPAAHFFGVDTFHYTLDDGSHTLVGATVTITVVNVAPTARPDSAGTGTNTAVVVPVLANDEDPNGDRVTVTVVNAAAHGTVTANVDGTVTYVPATGFSGTDAFVYSIADPSGLADSATVTVIVRNAPPTAADDTFPVLPAAAANLPVLANDSDPNTGQVITVASATTSAKGTLTLAGGVLTYRANRGAAGVDGFDYVITDDRGATATAHVTLIINGAPAAADDAVSVPTDTAVDIAVTANDTDPEAQPLQVAAVNTPSHGATRINPDQTVEYRPDPGFSGADSFGYTITDNAGNTASAQVTVQVENAAPTARPDTAALLSDRSVLVDVLANDSDPNPGQTVTVVSAGPPANGTAVLAAGGIRYTPARGYVGPDTFTYAVSDGNGGTATGTVAVTVSNGVPVAVPDERRTPFEHPIAVDVLANDLDPAGTLAVISVDVPDRGTATFTPGTVTYTPPVGFSGTATLGYTAVDDAGHRTGAAISVLVGVPPSVPNKQTTVLDGQSVSIRLPMTGQDGRPVSLTGIGRPQHGRAVMNADGTVTYVPDPGFSGTDEFTYQVVDANGNVAQATVHVIVPPPPAPSPSPPAPPSSTASPSPSASLSPSTSASASGRPRPSRTTPHPTTPRPTSTHQPSPGGTTRPPASPVTGPNAAAVSLGGLCIIALGATLYRLAGRRTGEPPTGD</sequence>
<feature type="compositionally biased region" description="Pro residues" evidence="1">
    <location>
        <begin position="1598"/>
        <end position="1612"/>
    </location>
</feature>
<dbReference type="InterPro" id="IPR047589">
    <property type="entry name" value="DUF11_rpt"/>
</dbReference>
<reference evidence="4" key="1">
    <citation type="submission" date="2021-01" db="EMBL/GenBank/DDBJ databases">
        <title>Whole genome shotgun sequence of Actinoplanes cyaneus NBRC 14990.</title>
        <authorList>
            <person name="Komaki H."/>
            <person name="Tamura T."/>
        </authorList>
    </citation>
    <scope>NUCLEOTIDE SEQUENCE</scope>
    <source>
        <strain evidence="4">NBRC 14990</strain>
    </source>
</reference>
<dbReference type="Pfam" id="PF17963">
    <property type="entry name" value="Big_9"/>
    <property type="match status" value="11"/>
</dbReference>
<dbReference type="Gene3D" id="2.60.40.3440">
    <property type="match status" value="5"/>
</dbReference>
<dbReference type="GO" id="GO:0016020">
    <property type="term" value="C:membrane"/>
    <property type="evidence" value="ECO:0007669"/>
    <property type="project" value="InterPro"/>
</dbReference>
<evidence type="ECO:0000256" key="1">
    <source>
        <dbReference type="SAM" id="MobiDB-lite"/>
    </source>
</evidence>
<feature type="region of interest" description="Disordered" evidence="1">
    <location>
        <begin position="1596"/>
        <end position="1675"/>
    </location>
</feature>
<dbReference type="GO" id="GO:0005509">
    <property type="term" value="F:calcium ion binding"/>
    <property type="evidence" value="ECO:0007669"/>
    <property type="project" value="InterPro"/>
</dbReference>
<dbReference type="NCBIfam" id="TIGR01451">
    <property type="entry name" value="B_ant_repeat"/>
    <property type="match status" value="1"/>
</dbReference>
<organism evidence="4 5">
    <name type="scientific">Actinoplanes cyaneus</name>
    <dbReference type="NCBI Taxonomy" id="52696"/>
    <lineage>
        <taxon>Bacteria</taxon>
        <taxon>Bacillati</taxon>
        <taxon>Actinomycetota</taxon>
        <taxon>Actinomycetes</taxon>
        <taxon>Micromonosporales</taxon>
        <taxon>Micromonosporaceae</taxon>
        <taxon>Actinoplanes</taxon>
    </lineage>
</organism>
<feature type="chain" id="PRO_5037573168" description="Cadherin domain-containing protein" evidence="2">
    <location>
        <begin position="22"/>
        <end position="1706"/>
    </location>
</feature>
<feature type="compositionally biased region" description="Low complexity" evidence="1">
    <location>
        <begin position="1613"/>
        <end position="1658"/>
    </location>
</feature>
<dbReference type="Gene3D" id="2.60.40.2810">
    <property type="match status" value="6"/>
</dbReference>
<evidence type="ECO:0000259" key="3">
    <source>
        <dbReference type="PROSITE" id="PS50268"/>
    </source>
</evidence>
<evidence type="ECO:0000256" key="2">
    <source>
        <dbReference type="SAM" id="SignalP"/>
    </source>
</evidence>
<accession>A0A919IN84</accession>
<name>A0A919IN84_9ACTN</name>
<dbReference type="Pfam" id="PF01345">
    <property type="entry name" value="DUF11"/>
    <property type="match status" value="2"/>
</dbReference>
<feature type="signal peptide" evidence="2">
    <location>
        <begin position="1"/>
        <end position="21"/>
    </location>
</feature>
<evidence type="ECO:0000313" key="4">
    <source>
        <dbReference type="EMBL" id="GID69180.1"/>
    </source>
</evidence>
<feature type="domain" description="Cadherin" evidence="3">
    <location>
        <begin position="612"/>
        <end position="725"/>
    </location>
</feature>
<dbReference type="PANTHER" id="PTHR34720:SF9">
    <property type="entry name" value="BLR4714 PROTEIN"/>
    <property type="match status" value="1"/>
</dbReference>
<dbReference type="PANTHER" id="PTHR34720">
    <property type="entry name" value="MICROCYSTIN DEPENDENT PROTEIN"/>
    <property type="match status" value="1"/>
</dbReference>
<feature type="region of interest" description="Disordered" evidence="1">
    <location>
        <begin position="808"/>
        <end position="836"/>
    </location>
</feature>
<dbReference type="Proteomes" id="UP000619479">
    <property type="component" value="Unassembled WGS sequence"/>
</dbReference>
<evidence type="ECO:0000313" key="5">
    <source>
        <dbReference type="Proteomes" id="UP000619479"/>
    </source>
</evidence>
<dbReference type="PROSITE" id="PS50268">
    <property type="entry name" value="CADHERIN_2"/>
    <property type="match status" value="1"/>
</dbReference>
<protein>
    <recommendedName>
        <fullName evidence="3">Cadherin domain-containing protein</fullName>
    </recommendedName>
</protein>
<dbReference type="EMBL" id="BOMH01000058">
    <property type="protein sequence ID" value="GID69180.1"/>
    <property type="molecule type" value="Genomic_DNA"/>
</dbReference>
<dbReference type="GO" id="GO:0007156">
    <property type="term" value="P:homophilic cell adhesion via plasma membrane adhesion molecules"/>
    <property type="evidence" value="ECO:0007669"/>
    <property type="project" value="InterPro"/>
</dbReference>
<gene>
    <name evidence="4" type="ORF">Acy02nite_70610</name>
</gene>
<proteinExistence type="predicted"/>
<dbReference type="InterPro" id="IPR001434">
    <property type="entry name" value="OmcB-like_DUF11"/>
</dbReference>
<comment type="caution">
    <text evidence="4">The sequence shown here is derived from an EMBL/GenBank/DDBJ whole genome shotgun (WGS) entry which is preliminary data.</text>
</comment>